<organism evidence="2 3">
    <name type="scientific">Pseudozyma hubeiensis (strain SY62)</name>
    <name type="common">Yeast</name>
    <dbReference type="NCBI Taxonomy" id="1305764"/>
    <lineage>
        <taxon>Eukaryota</taxon>
        <taxon>Fungi</taxon>
        <taxon>Dikarya</taxon>
        <taxon>Basidiomycota</taxon>
        <taxon>Ustilaginomycotina</taxon>
        <taxon>Ustilaginomycetes</taxon>
        <taxon>Ustilaginales</taxon>
        <taxon>Ustilaginaceae</taxon>
        <taxon>Pseudozyma</taxon>
    </lineage>
</organism>
<evidence type="ECO:0000313" key="3">
    <source>
        <dbReference type="Proteomes" id="UP000014071"/>
    </source>
</evidence>
<evidence type="ECO:0000256" key="1">
    <source>
        <dbReference type="SAM" id="MobiDB-lite"/>
    </source>
</evidence>
<dbReference type="AlphaFoldDB" id="R9PF45"/>
<dbReference type="HOGENOM" id="CLU_2198115_0_0_1"/>
<proteinExistence type="predicted"/>
<dbReference type="EMBL" id="DF238805">
    <property type="protein sequence ID" value="GAC96715.1"/>
    <property type="molecule type" value="Genomic_DNA"/>
</dbReference>
<gene>
    <name evidence="2" type="ORF">PHSY_004299</name>
</gene>
<feature type="compositionally biased region" description="Basic and acidic residues" evidence="1">
    <location>
        <begin position="18"/>
        <end position="35"/>
    </location>
</feature>
<protein>
    <submittedName>
        <fullName evidence="2">Uncharacterized protein</fullName>
    </submittedName>
</protein>
<dbReference type="Proteomes" id="UP000014071">
    <property type="component" value="Unassembled WGS sequence"/>
</dbReference>
<reference evidence="3" key="1">
    <citation type="journal article" date="2013" name="Genome Announc.">
        <title>Draft genome sequence of the basidiomycetous yeast-like fungus Pseudozyma hubeiensis SY62, which produces an abundant amount of the biosurfactant mannosylerythritol lipids.</title>
        <authorList>
            <person name="Konishi M."/>
            <person name="Hatada Y."/>
            <person name="Horiuchi J."/>
        </authorList>
    </citation>
    <scope>NUCLEOTIDE SEQUENCE [LARGE SCALE GENOMIC DNA]</scope>
    <source>
        <strain evidence="3">SY62</strain>
    </source>
</reference>
<feature type="region of interest" description="Disordered" evidence="1">
    <location>
        <begin position="16"/>
        <end position="35"/>
    </location>
</feature>
<dbReference type="GeneID" id="24109581"/>
<dbReference type="RefSeq" id="XP_012190302.1">
    <property type="nucleotide sequence ID" value="XM_012334912.1"/>
</dbReference>
<accession>R9PF45</accession>
<sequence>MTSFFFSTPSSSTVFNRQLRDRHDEAEQAQSKTEEGRSCCTLRCRVRYHARMLGFEQRSEQYGRLQGFGQGIARLHVQQETSRRRIKANDQLSSGKIVKTDLIRFEAA</sequence>
<keyword evidence="3" id="KW-1185">Reference proteome</keyword>
<name>R9PF45_PSEHS</name>
<evidence type="ECO:0000313" key="2">
    <source>
        <dbReference type="EMBL" id="GAC96715.1"/>
    </source>
</evidence>